<dbReference type="SMART" id="SM00825">
    <property type="entry name" value="PKS_KS"/>
    <property type="match status" value="1"/>
</dbReference>
<dbReference type="Gene3D" id="3.30.559.10">
    <property type="entry name" value="Chloramphenicol acetyltransferase-like domain"/>
    <property type="match status" value="1"/>
</dbReference>
<dbReference type="PANTHER" id="PTHR45527">
    <property type="entry name" value="NONRIBOSOMAL PEPTIDE SYNTHETASE"/>
    <property type="match status" value="1"/>
</dbReference>
<accession>A0ABR1IH34</accession>
<feature type="region of interest" description="Disordered" evidence="5">
    <location>
        <begin position="10"/>
        <end position="35"/>
    </location>
</feature>
<dbReference type="Gene3D" id="3.30.300.30">
    <property type="match status" value="1"/>
</dbReference>
<dbReference type="PROSITE" id="PS50075">
    <property type="entry name" value="CARRIER"/>
    <property type="match status" value="1"/>
</dbReference>
<dbReference type="Pfam" id="PF00668">
    <property type="entry name" value="Condensation"/>
    <property type="match status" value="1"/>
</dbReference>
<comment type="caution">
    <text evidence="8">The sequence shown here is derived from an EMBL/GenBank/DDBJ whole genome shotgun (WGS) entry which is preliminary data.</text>
</comment>
<dbReference type="InterPro" id="IPR016039">
    <property type="entry name" value="Thiolase-like"/>
</dbReference>
<dbReference type="InterPro" id="IPR014031">
    <property type="entry name" value="Ketoacyl_synth_C"/>
</dbReference>
<dbReference type="Pfam" id="PF00550">
    <property type="entry name" value="PP-binding"/>
    <property type="match status" value="1"/>
</dbReference>
<dbReference type="SUPFAM" id="SSF53901">
    <property type="entry name" value="Thiolase-like"/>
    <property type="match status" value="1"/>
</dbReference>
<reference evidence="8 9" key="1">
    <citation type="journal article" date="2025" name="Microbiol. Resour. Announc.">
        <title>Draft genome sequences for Neonectria magnoliae and Neonectria punicea, canker pathogens of Liriodendron tulipifera and Acer saccharum in West Virginia.</title>
        <authorList>
            <person name="Petronek H.M."/>
            <person name="Kasson M.T."/>
            <person name="Metheny A.M."/>
            <person name="Stauder C.M."/>
            <person name="Lovett B."/>
            <person name="Lynch S.C."/>
            <person name="Garnas J.R."/>
            <person name="Kasson L.R."/>
            <person name="Stajich J.E."/>
        </authorList>
    </citation>
    <scope>NUCLEOTIDE SEQUENCE [LARGE SCALE GENOMIC DNA]</scope>
    <source>
        <strain evidence="8 9">NRRL 64651</strain>
    </source>
</reference>
<dbReference type="Gene3D" id="3.40.50.1820">
    <property type="entry name" value="alpha/beta hydrolase"/>
    <property type="match status" value="1"/>
</dbReference>
<name>A0ABR1IH34_9HYPO</name>
<organism evidence="8 9">
    <name type="scientific">Neonectria magnoliae</name>
    <dbReference type="NCBI Taxonomy" id="2732573"/>
    <lineage>
        <taxon>Eukaryota</taxon>
        <taxon>Fungi</taxon>
        <taxon>Dikarya</taxon>
        <taxon>Ascomycota</taxon>
        <taxon>Pezizomycotina</taxon>
        <taxon>Sordariomycetes</taxon>
        <taxon>Hypocreomycetidae</taxon>
        <taxon>Hypocreales</taxon>
        <taxon>Nectriaceae</taxon>
        <taxon>Neonectria</taxon>
    </lineage>
</organism>
<keyword evidence="1" id="KW-0596">Phosphopantetheine</keyword>
<keyword evidence="4" id="KW-0808">Transferase</keyword>
<dbReference type="EMBL" id="JAZAVK010000005">
    <property type="protein sequence ID" value="KAK7432505.1"/>
    <property type="molecule type" value="Genomic_DNA"/>
</dbReference>
<dbReference type="CDD" id="cd00833">
    <property type="entry name" value="PKS"/>
    <property type="match status" value="1"/>
</dbReference>
<dbReference type="InterPro" id="IPR020841">
    <property type="entry name" value="PKS_Beta-ketoAc_synthase_dom"/>
</dbReference>
<protein>
    <submittedName>
        <fullName evidence="8">Uncharacterized protein</fullName>
    </submittedName>
</protein>
<dbReference type="InterPro" id="IPR000873">
    <property type="entry name" value="AMP-dep_synth/lig_dom"/>
</dbReference>
<evidence type="ECO:0000256" key="3">
    <source>
        <dbReference type="ARBA" id="ARBA00022598"/>
    </source>
</evidence>
<dbReference type="PANTHER" id="PTHR45527:SF1">
    <property type="entry name" value="FATTY ACID SYNTHASE"/>
    <property type="match status" value="1"/>
</dbReference>
<feature type="region of interest" description="Disordered" evidence="5">
    <location>
        <begin position="1073"/>
        <end position="1105"/>
    </location>
</feature>
<feature type="domain" description="Ketosynthase family 3 (KS3)" evidence="7">
    <location>
        <begin position="1107"/>
        <end position="1520"/>
    </location>
</feature>
<proteinExistence type="predicted"/>
<dbReference type="InterPro" id="IPR020459">
    <property type="entry name" value="AMP-binding"/>
</dbReference>
<dbReference type="InterPro" id="IPR001242">
    <property type="entry name" value="Condensation_dom"/>
</dbReference>
<dbReference type="SUPFAM" id="SSF52777">
    <property type="entry name" value="CoA-dependent acyltransferases"/>
    <property type="match status" value="2"/>
</dbReference>
<dbReference type="Gene3D" id="3.30.559.30">
    <property type="entry name" value="Nonribosomal peptide synthetase, condensation domain"/>
    <property type="match status" value="1"/>
</dbReference>
<evidence type="ECO:0000313" key="9">
    <source>
        <dbReference type="Proteomes" id="UP001498421"/>
    </source>
</evidence>
<dbReference type="Gene3D" id="3.40.47.10">
    <property type="match status" value="1"/>
</dbReference>
<dbReference type="SUPFAM" id="SSF47336">
    <property type="entry name" value="ACP-like"/>
    <property type="match status" value="1"/>
</dbReference>
<dbReference type="NCBIfam" id="TIGR01733">
    <property type="entry name" value="AA-adenyl-dom"/>
    <property type="match status" value="1"/>
</dbReference>
<dbReference type="Gene3D" id="1.10.1200.10">
    <property type="entry name" value="ACP-like"/>
    <property type="match status" value="1"/>
</dbReference>
<dbReference type="InterPro" id="IPR023213">
    <property type="entry name" value="CAT-like_dom_sf"/>
</dbReference>
<dbReference type="InterPro" id="IPR010071">
    <property type="entry name" value="AA_adenyl_dom"/>
</dbReference>
<dbReference type="PRINTS" id="PR00154">
    <property type="entry name" value="AMPBINDING"/>
</dbReference>
<dbReference type="InterPro" id="IPR014030">
    <property type="entry name" value="Ketoacyl_synth_N"/>
</dbReference>
<dbReference type="Proteomes" id="UP001498421">
    <property type="component" value="Unassembled WGS sequence"/>
</dbReference>
<keyword evidence="2" id="KW-0597">Phosphoprotein</keyword>
<dbReference type="Pfam" id="PF00501">
    <property type="entry name" value="AMP-binding"/>
    <property type="match status" value="1"/>
</dbReference>
<evidence type="ECO:0000256" key="2">
    <source>
        <dbReference type="ARBA" id="ARBA00022553"/>
    </source>
</evidence>
<dbReference type="PROSITE" id="PS00455">
    <property type="entry name" value="AMP_BINDING"/>
    <property type="match status" value="1"/>
</dbReference>
<evidence type="ECO:0000259" key="6">
    <source>
        <dbReference type="PROSITE" id="PS50075"/>
    </source>
</evidence>
<evidence type="ECO:0000256" key="4">
    <source>
        <dbReference type="ARBA" id="ARBA00022679"/>
    </source>
</evidence>
<keyword evidence="9" id="KW-1185">Reference proteome</keyword>
<dbReference type="SUPFAM" id="SSF53474">
    <property type="entry name" value="alpha/beta-Hydrolases"/>
    <property type="match status" value="1"/>
</dbReference>
<evidence type="ECO:0000256" key="5">
    <source>
        <dbReference type="SAM" id="MobiDB-lite"/>
    </source>
</evidence>
<dbReference type="InterPro" id="IPR029058">
    <property type="entry name" value="AB_hydrolase_fold"/>
</dbReference>
<evidence type="ECO:0000313" key="8">
    <source>
        <dbReference type="EMBL" id="KAK7432505.1"/>
    </source>
</evidence>
<feature type="domain" description="Carrier" evidence="6">
    <location>
        <begin position="1552"/>
        <end position="1633"/>
    </location>
</feature>
<dbReference type="InterPro" id="IPR020845">
    <property type="entry name" value="AMP-binding_CS"/>
</dbReference>
<evidence type="ECO:0000256" key="1">
    <source>
        <dbReference type="ARBA" id="ARBA00022450"/>
    </source>
</evidence>
<feature type="compositionally biased region" description="Polar residues" evidence="5">
    <location>
        <begin position="1075"/>
        <end position="1104"/>
    </location>
</feature>
<dbReference type="CDD" id="cd05930">
    <property type="entry name" value="A_NRPS"/>
    <property type="match status" value="1"/>
</dbReference>
<dbReference type="Pfam" id="PF02801">
    <property type="entry name" value="Ketoacyl-synt_C"/>
    <property type="match status" value="1"/>
</dbReference>
<gene>
    <name evidence="8" type="ORF">QQZ08_001070</name>
</gene>
<keyword evidence="3" id="KW-0436">Ligase</keyword>
<dbReference type="InterPro" id="IPR036736">
    <property type="entry name" value="ACP-like_sf"/>
</dbReference>
<evidence type="ECO:0000259" key="7">
    <source>
        <dbReference type="PROSITE" id="PS52004"/>
    </source>
</evidence>
<dbReference type="InterPro" id="IPR042099">
    <property type="entry name" value="ANL_N_sf"/>
</dbReference>
<dbReference type="Gene3D" id="3.40.50.12780">
    <property type="entry name" value="N-terminal domain of ligase-like"/>
    <property type="match status" value="1"/>
</dbReference>
<dbReference type="SUPFAM" id="SSF56801">
    <property type="entry name" value="Acetyl-CoA synthetase-like"/>
    <property type="match status" value="1"/>
</dbReference>
<sequence length="1853" mass="201301">MPLYQDDMCLLSGPGPSSNKDGPASKRRAQLATPRSVYPVTKSQEGMWVEFLSDPFSTKYNLTLEWDILENRSRPKPSLDELLQVIRKLTERHATLRSMFTVIDGKPNMEEYASDDLDPDVRIVYRESSAIGEQAMTQILRKPFALRDEPPARWLILQDKEAFRVYITCHHIVVDGQSMTNISREFIELLENPGTTLSPVVPFNDMHMAERAWARSQTYQANQSVLLSQARDKNNVSWPKSISPSQVSSDRYREINSWCTFQKSDLDNWSQMFKTSWFRVATTLVGLLVIDKTKPQFGRDEVLSVGFGSRPKEMAACVGQFANALPVKIPLWHALHKSDGSFKALVSAVGKNISAVKKAELFPAVEVVQSCRKLGVEYEPPKVAVTYSPKLAKPGCRLFPVEGSWDLFFCFLEYEDDVKLGVIYNPQVFSNATITYMKSQFDILSAFSKVDGAKLVDMLDWLPRYPSLPIPSAELEGNPLIHVHHWVDAHAESRPEALALLSSELGTSMTYGELYASSEAKSKFLRRHNVCRGDKVLIHLQRGFEIIGWILAVLKCGAAFVYLDPDFTKHQQTAVIANCKPSLVIDEALVDQEMSSEAESAVLPNEDVKFSTADDDLAYMIYTSGSTGEPKGVMIEHGSLAAFVKAATEVFEVGFGTRVLQLASFSFDASILEWSSALSTGACLCFAQHPKHLVGEYLAEVIEKNSVTFMQITPTALKTLPLDPELSSLRQISIGGETPSHEIFAKWQPRVNLVNAYGPTETAIAVTFNKIDRSGVLPEVISAGRPNPQVNIHICKEGFGRILGPGVKGEICVSGPQIARGYCEKPDITAKSFATHASGVLMYRTGDRGMLLHDGSLMVMGRIDRELKVRGFRIAPEEVESAILEANVGVQETSVQISENGLELLAFVAPSAVSSRTLLDTLKTMLPSHKIPSRIYAVDSLPKNVNGKIDHKAVRSMREQLRQSHVSEGVKSLESGSDEEAEITGPFDCIADEDLVGKIWQDILGMSSCPPVHVNFFDIGGHSLLVPRLHEKLKAAFPSKAVRLVDLFHKSTIESQALLFGGGKKISRTVKHTTKTPLSTGSTASTIDGTHPSTPTTATSVSDASQEHEVAIVGMAGRFPGASNVDEFFQSLLDGKSAIRASNDCGERKVLPGNLWIPRAGVLENIEDFDNEFWNLTEEEATEMDPQQRLFMEVAYEALVDSGTDMKNIPGERIGIFVGSANHAYHFHTESVATDTFLRENRGFVAPSISARTAYHLNIRGPNITIQTNCASSTVALSQAFDAIRLGRCDMAIVGGVSVQLYEGGYVTQKGQIFSSRGECNPFDSRADGTVPADAVTAVVLKRYSAAIADSTPAYAKILGTGIGSDGALDKAGYQVPSPRGQADVIKSAWRVAKVTPKNLKYAEIHGSGTPIGDALELEGLSLAIRELGGGNHHFTVGSTKGNIGNTQHSSGLVSLIKLCKSMEAGVVPATKGLEQPNQMINPGLSVVLATSQTKLDGDEILVVSACGWGGVNSHVVLGFPDQYLLKRSTALVSESTFNRKSLKAPRLKSRADEEQREPSLAALVFANCATKVLGADIDVDTDLKKHGLDSKSFIDLVGTASKQLSGPSVGVKGLLLSACTPSALASIYEDQLHISSSAEVTSTVVQQGDYVTVAFLPGSGGSCVPAIPLLGSLCKEFTIVALEHPSQDATETHIEGYVNDVKSRMGSGNLVVVGMSLGGLSALRLVALLVDSVSVPAENISLILLDSPAISSMPGFFKVRTLVGGEEDTENIELSWLREDVVSRLHSVVYIGAGGGLSGSNPMVKQEWQDAFPTIKIHELDCGHFDLWGKSQALNTAKIVDEVIEEALKGRV</sequence>
<dbReference type="InterPro" id="IPR045851">
    <property type="entry name" value="AMP-bd_C_sf"/>
</dbReference>
<dbReference type="PROSITE" id="PS52004">
    <property type="entry name" value="KS3_2"/>
    <property type="match status" value="1"/>
</dbReference>
<dbReference type="Pfam" id="PF00109">
    <property type="entry name" value="ketoacyl-synt"/>
    <property type="match status" value="1"/>
</dbReference>
<dbReference type="InterPro" id="IPR009081">
    <property type="entry name" value="PP-bd_ACP"/>
</dbReference>